<dbReference type="GO" id="GO:0008270">
    <property type="term" value="F:zinc ion binding"/>
    <property type="evidence" value="ECO:0007669"/>
    <property type="project" value="InterPro"/>
</dbReference>
<dbReference type="Proteomes" id="UP000530670">
    <property type="component" value="Unassembled WGS sequence"/>
</dbReference>
<comment type="similarity">
    <text evidence="2">Belongs to the DODA-type extradiol aromatic ring-opening dioxygenase family.</text>
</comment>
<reference evidence="7 8" key="1">
    <citation type="submission" date="2020-05" db="EMBL/GenBank/DDBJ databases">
        <title>Identification and distribution of gene clusters putatively required for synthesis of sphingolipid metabolism inhibitors in phylogenetically diverse species of the filamentous fungus Fusarium.</title>
        <authorList>
            <person name="Kim H.-S."/>
            <person name="Busman M."/>
            <person name="Brown D.W."/>
            <person name="Divon H."/>
            <person name="Uhlig S."/>
            <person name="Proctor R.H."/>
        </authorList>
    </citation>
    <scope>NUCLEOTIDE SEQUENCE [LARGE SCALE GENOMIC DNA]</scope>
    <source>
        <strain evidence="7 8">NRRL 66243</strain>
    </source>
</reference>
<dbReference type="RefSeq" id="XP_037200022.1">
    <property type="nucleotide sequence ID" value="XM_037346044.1"/>
</dbReference>
<comment type="caution">
    <text evidence="7">The sequence shown here is derived from an EMBL/GenBank/DDBJ whole genome shotgun (WGS) entry which is preliminary data.</text>
</comment>
<dbReference type="PANTHER" id="PTHR30096">
    <property type="entry name" value="4,5-DOPA DIOXYGENASE EXTRADIOL-LIKE PROTEIN"/>
    <property type="match status" value="1"/>
</dbReference>
<dbReference type="PANTHER" id="PTHR30096:SF1">
    <property type="entry name" value="AROMATIC RING-OPENING DIOXYGENASE FAMILY PROTEIN (AFU_ORTHOLOGUE AFUA_7G00640)"/>
    <property type="match status" value="1"/>
</dbReference>
<protein>
    <submittedName>
        <fullName evidence="7">Dioxygenase</fullName>
    </submittedName>
</protein>
<dbReference type="OrthoDB" id="7396853at2759"/>
<evidence type="ECO:0000256" key="1">
    <source>
        <dbReference type="ARBA" id="ARBA00001947"/>
    </source>
</evidence>
<feature type="domain" description="Extradiol ring-cleavage dioxygenase class III enzyme subunit B" evidence="6">
    <location>
        <begin position="11"/>
        <end position="255"/>
    </location>
</feature>
<evidence type="ECO:0000256" key="2">
    <source>
        <dbReference type="ARBA" id="ARBA00007581"/>
    </source>
</evidence>
<dbReference type="AlphaFoldDB" id="A0A8H5QMK8"/>
<proteinExistence type="inferred from homology"/>
<dbReference type="GO" id="GO:0016702">
    <property type="term" value="F:oxidoreductase activity, acting on single donors with incorporation of molecular oxygen, incorporation of two atoms of oxygen"/>
    <property type="evidence" value="ECO:0007669"/>
    <property type="project" value="UniProtKB-ARBA"/>
</dbReference>
<evidence type="ECO:0000313" key="7">
    <source>
        <dbReference type="EMBL" id="KAF5616476.1"/>
    </source>
</evidence>
<accession>A0A8H5QMK8</accession>
<dbReference type="GO" id="GO:0008198">
    <property type="term" value="F:ferrous iron binding"/>
    <property type="evidence" value="ECO:0007669"/>
    <property type="project" value="InterPro"/>
</dbReference>
<evidence type="ECO:0000256" key="5">
    <source>
        <dbReference type="ARBA" id="ARBA00023002"/>
    </source>
</evidence>
<evidence type="ECO:0000313" key="8">
    <source>
        <dbReference type="Proteomes" id="UP000530670"/>
    </source>
</evidence>
<keyword evidence="5" id="KW-0560">Oxidoreductase</keyword>
<gene>
    <name evidence="7" type="ORF">FTJAE_12951</name>
</gene>
<dbReference type="EMBL" id="JAAQRI010000371">
    <property type="protein sequence ID" value="KAF5616476.1"/>
    <property type="molecule type" value="Genomic_DNA"/>
</dbReference>
<evidence type="ECO:0000259" key="6">
    <source>
        <dbReference type="Pfam" id="PF02900"/>
    </source>
</evidence>
<sequence length="287" mass="32451">MAVSKFPMPVFLFSHGTPMMLGEDSNSRVIWEQVGAEARKRGVKRIVIMGAHWICGGEGVEVNMNPNGKKHPVGGVTDARWLPYKLTADIEGGERVIQMLRDAGIKATPNYKWDWIHDSFNVLIRMFPNHVPPPTVVISCNGFFDPQFHGKVGAALRPLRYEDTLIIGSAGTVHNLYRAHWWELMIYTDNLAMKRPPEDWAMQFRQLMEDAVLNNRGPHLRRALARLMKHPRFRDAHGTDDHFVANIFAAGAAGALEDLDSENEKLGEADWELGNLASQQYQLGKWE</sequence>
<keyword evidence="8" id="KW-1185">Reference proteome</keyword>
<dbReference type="Pfam" id="PF02900">
    <property type="entry name" value="LigB"/>
    <property type="match status" value="1"/>
</dbReference>
<dbReference type="Gene3D" id="3.40.830.10">
    <property type="entry name" value="LigB-like"/>
    <property type="match status" value="1"/>
</dbReference>
<dbReference type="SUPFAM" id="SSF53213">
    <property type="entry name" value="LigB-like"/>
    <property type="match status" value="1"/>
</dbReference>
<dbReference type="InterPro" id="IPR014436">
    <property type="entry name" value="Extradiol_dOase_DODA"/>
</dbReference>
<name>A0A8H5QMK8_9HYPO</name>
<evidence type="ECO:0000256" key="3">
    <source>
        <dbReference type="ARBA" id="ARBA00022723"/>
    </source>
</evidence>
<evidence type="ECO:0000256" key="4">
    <source>
        <dbReference type="ARBA" id="ARBA00022833"/>
    </source>
</evidence>
<dbReference type="CDD" id="cd07363">
    <property type="entry name" value="45_DOPA_Dioxygenase"/>
    <property type="match status" value="1"/>
</dbReference>
<keyword evidence="3" id="KW-0479">Metal-binding</keyword>
<dbReference type="GeneID" id="59298314"/>
<dbReference type="PIRSF" id="PIRSF006157">
    <property type="entry name" value="Doxgns_DODA"/>
    <property type="match status" value="1"/>
</dbReference>
<organism evidence="7 8">
    <name type="scientific">Fusarium tjaetaba</name>
    <dbReference type="NCBI Taxonomy" id="1567544"/>
    <lineage>
        <taxon>Eukaryota</taxon>
        <taxon>Fungi</taxon>
        <taxon>Dikarya</taxon>
        <taxon>Ascomycota</taxon>
        <taxon>Pezizomycotina</taxon>
        <taxon>Sordariomycetes</taxon>
        <taxon>Hypocreomycetidae</taxon>
        <taxon>Hypocreales</taxon>
        <taxon>Nectriaceae</taxon>
        <taxon>Fusarium</taxon>
        <taxon>Fusarium fujikuroi species complex</taxon>
    </lineage>
</organism>
<keyword evidence="7" id="KW-0223">Dioxygenase</keyword>
<comment type="cofactor">
    <cofactor evidence="1">
        <name>Zn(2+)</name>
        <dbReference type="ChEBI" id="CHEBI:29105"/>
    </cofactor>
</comment>
<dbReference type="InterPro" id="IPR004183">
    <property type="entry name" value="Xdiol_dOase_suB"/>
</dbReference>
<keyword evidence="4" id="KW-0862">Zinc</keyword>